<gene>
    <name evidence="3" type="ORF">PSALAMII_LOCUS138</name>
</gene>
<keyword evidence="2" id="KW-0812">Transmembrane</keyword>
<feature type="transmembrane region" description="Helical" evidence="2">
    <location>
        <begin position="145"/>
        <end position="166"/>
    </location>
</feature>
<evidence type="ECO:0000256" key="2">
    <source>
        <dbReference type="SAM" id="Phobius"/>
    </source>
</evidence>
<proteinExistence type="predicted"/>
<feature type="compositionally biased region" description="Polar residues" evidence="1">
    <location>
        <begin position="69"/>
        <end position="81"/>
    </location>
</feature>
<organism evidence="3 4">
    <name type="scientific">Penicillium salamii</name>
    <dbReference type="NCBI Taxonomy" id="1612424"/>
    <lineage>
        <taxon>Eukaryota</taxon>
        <taxon>Fungi</taxon>
        <taxon>Dikarya</taxon>
        <taxon>Ascomycota</taxon>
        <taxon>Pezizomycotina</taxon>
        <taxon>Eurotiomycetes</taxon>
        <taxon>Eurotiomycetidae</taxon>
        <taxon>Eurotiales</taxon>
        <taxon>Aspergillaceae</taxon>
        <taxon>Penicillium</taxon>
    </lineage>
</organism>
<feature type="transmembrane region" description="Helical" evidence="2">
    <location>
        <begin position="100"/>
        <end position="125"/>
    </location>
</feature>
<feature type="region of interest" description="Disordered" evidence="1">
    <location>
        <begin position="1"/>
        <end position="85"/>
    </location>
</feature>
<evidence type="ECO:0000313" key="3">
    <source>
        <dbReference type="EMBL" id="CAG8224162.1"/>
    </source>
</evidence>
<feature type="compositionally biased region" description="Basic and acidic residues" evidence="1">
    <location>
        <begin position="55"/>
        <end position="68"/>
    </location>
</feature>
<protein>
    <submittedName>
        <fullName evidence="3">Uncharacterized protein</fullName>
    </submittedName>
</protein>
<dbReference type="AlphaFoldDB" id="A0A9W4I4T1"/>
<evidence type="ECO:0000256" key="1">
    <source>
        <dbReference type="SAM" id="MobiDB-lite"/>
    </source>
</evidence>
<reference evidence="3" key="1">
    <citation type="submission" date="2021-07" db="EMBL/GenBank/DDBJ databases">
        <authorList>
            <person name="Branca A.L. A."/>
        </authorList>
    </citation>
    <scope>NUCLEOTIDE SEQUENCE</scope>
</reference>
<name>A0A9W4I4T1_9EURO</name>
<dbReference type="Proteomes" id="UP001152592">
    <property type="component" value="Unassembled WGS sequence"/>
</dbReference>
<sequence>MESHQLSDFRHRQRAWTPLGSSPEPYQYHPAHDSWNESALHDIGLGISNPQGETIPKHDPNNPRRSIDSDTQNPKTPQTPHSPHVRCANQGTVLQKRLSWIPLTIFVLAVYATVFSGIFLGIALAKPRWGRISSDGPLLPPTADLLSSGFAKSIELSYVTICVAFLGQVLSRRALMTGSHGISISDMSMRAWIMQPGSIIVHWETLRYSALTFLGAIALVATFVAMLYTTAAQMLVTPKLSMGKVESTELQGKVFAKFAWPDYLHATCKTPVTPEMDEGERNYTCQQIKHVGHAYPNYLKWVTQWAELVDSHNETSCDLERRPKPMGSIWDNTTVTGDWIDIQNVTSLSEKHGRMIINVTMAMPHGGIPRAAMDKKNNIKQPGATTGEGKYDIKASVPSPALNVLCAGMTAKELEPMVYNLWPEGSINFNATTYSGKEPDDIPRTFLNRTKVDDIFHFGPKHGQYPPTFGKLPEPYNTVINVTVKNIILPVPEPAMQKSIYLLGATPKNTTTPEYVLCALKAKQTGYCSTEYHAEASGANLTTRCNDPNNDLQYSRRRPEFIEGEWNSDWKNVASEWASAVSLGAGITDGAASNARLLMQMLPKYNGTYSLDPKMPSMAEALAVMAGSTLILGSEDGPFHHNWTYDDNVLPEPVYQSFPATLQAVSYASGGTEEWQAMFYVILVFAFVTSAICLGFMIVEARGRQVTDFTEPQNLFALAVNSPQSSRLAGACGCGPFGTQLKDRWFIGMEENDEHYYIGTKEEEKPLLGRGSEYMGEGMVSPMVDEFRKVSKRNSFLAKLY</sequence>
<feature type="transmembrane region" description="Helical" evidence="2">
    <location>
        <begin position="208"/>
        <end position="228"/>
    </location>
</feature>
<dbReference type="EMBL" id="CAJVPD010000011">
    <property type="protein sequence ID" value="CAG8224162.1"/>
    <property type="molecule type" value="Genomic_DNA"/>
</dbReference>
<comment type="caution">
    <text evidence="3">The sequence shown here is derived from an EMBL/GenBank/DDBJ whole genome shotgun (WGS) entry which is preliminary data.</text>
</comment>
<accession>A0A9W4I4T1</accession>
<feature type="transmembrane region" description="Helical" evidence="2">
    <location>
        <begin position="677"/>
        <end position="699"/>
    </location>
</feature>
<feature type="compositionally biased region" description="Basic and acidic residues" evidence="1">
    <location>
        <begin position="1"/>
        <end position="10"/>
    </location>
</feature>
<keyword evidence="2" id="KW-1133">Transmembrane helix</keyword>
<keyword evidence="2" id="KW-0472">Membrane</keyword>
<dbReference type="OrthoDB" id="4403049at2759"/>
<evidence type="ECO:0000313" key="4">
    <source>
        <dbReference type="Proteomes" id="UP001152592"/>
    </source>
</evidence>